<dbReference type="Pfam" id="PF02649">
    <property type="entry name" value="GCHY-1"/>
    <property type="match status" value="1"/>
</dbReference>
<feature type="site" description="May be catalytically important" evidence="2">
    <location>
        <position position="161"/>
    </location>
</feature>
<dbReference type="AlphaFoldDB" id="A0A2P5Z1B8"/>
<dbReference type="EC" id="3.5.4.16" evidence="2"/>
<dbReference type="PANTHER" id="PTHR36445:SF1">
    <property type="entry name" value="GTP CYCLOHYDROLASE MPTA"/>
    <property type="match status" value="1"/>
</dbReference>
<comment type="caution">
    <text evidence="3">The sequence shown here is derived from an EMBL/GenBank/DDBJ whole genome shotgun (WGS) entry which is preliminary data.</text>
</comment>
<protein>
    <recommendedName>
        <fullName evidence="2">GTP cyclohydrolase FolE2</fullName>
        <ecNumber evidence="2">3.5.4.16</ecNumber>
    </recommendedName>
</protein>
<dbReference type="OrthoDB" id="239637at2"/>
<evidence type="ECO:0000256" key="2">
    <source>
        <dbReference type="HAMAP-Rule" id="MF_01527"/>
    </source>
</evidence>
<dbReference type="InterPro" id="IPR022838">
    <property type="entry name" value="GTP_cyclohydrolase_FolE2"/>
</dbReference>
<dbReference type="Gene3D" id="3.10.270.10">
    <property type="entry name" value="Urate Oxidase"/>
    <property type="match status" value="1"/>
</dbReference>
<gene>
    <name evidence="2" type="primary">folE2</name>
    <name evidence="3" type="ORF">XsacCFBP4641_15300</name>
</gene>
<dbReference type="GO" id="GO:0046654">
    <property type="term" value="P:tetrahydrofolate biosynthetic process"/>
    <property type="evidence" value="ECO:0007669"/>
    <property type="project" value="UniProtKB-UniRule"/>
</dbReference>
<organism evidence="3 4">
    <name type="scientific">Xanthomonas sacchari</name>
    <dbReference type="NCBI Taxonomy" id="56458"/>
    <lineage>
        <taxon>Bacteria</taxon>
        <taxon>Pseudomonadati</taxon>
        <taxon>Pseudomonadota</taxon>
        <taxon>Gammaproteobacteria</taxon>
        <taxon>Lysobacterales</taxon>
        <taxon>Lysobacteraceae</taxon>
        <taxon>Xanthomonas</taxon>
    </lineage>
</organism>
<comment type="function">
    <text evidence="2">Converts GTP to 7,8-dihydroneopterin triphosphate.</text>
</comment>
<accession>A0A2P5Z1B8</accession>
<comment type="catalytic activity">
    <reaction evidence="2">
        <text>GTP + H2O = 7,8-dihydroneopterin 3'-triphosphate + formate + H(+)</text>
        <dbReference type="Rhea" id="RHEA:17473"/>
        <dbReference type="ChEBI" id="CHEBI:15377"/>
        <dbReference type="ChEBI" id="CHEBI:15378"/>
        <dbReference type="ChEBI" id="CHEBI:15740"/>
        <dbReference type="ChEBI" id="CHEBI:37565"/>
        <dbReference type="ChEBI" id="CHEBI:58462"/>
        <dbReference type="EC" id="3.5.4.16"/>
    </reaction>
</comment>
<keyword evidence="1 2" id="KW-0378">Hydrolase</keyword>
<dbReference type="STRING" id="56458.SB85_01050"/>
<evidence type="ECO:0000256" key="1">
    <source>
        <dbReference type="ARBA" id="ARBA00022801"/>
    </source>
</evidence>
<comment type="pathway">
    <text evidence="2">Cofactor biosynthesis; 7,8-dihydroneopterin triphosphate biosynthesis; 7,8-dihydroneopterin triphosphate from GTP: step 1/1.</text>
</comment>
<dbReference type="UniPathway" id="UPA00848">
    <property type="reaction ID" value="UER00151"/>
</dbReference>
<dbReference type="EMBL" id="MDEK01000014">
    <property type="protein sequence ID" value="PPU81249.1"/>
    <property type="molecule type" value="Genomic_DNA"/>
</dbReference>
<evidence type="ECO:0000313" key="3">
    <source>
        <dbReference type="EMBL" id="PPU81249.1"/>
    </source>
</evidence>
<dbReference type="NCBIfam" id="NF010200">
    <property type="entry name" value="PRK13674.1-1"/>
    <property type="match status" value="1"/>
</dbReference>
<proteinExistence type="inferred from homology"/>
<name>A0A2P5Z1B8_9XANT</name>
<dbReference type="GO" id="GO:0003934">
    <property type="term" value="F:GTP cyclohydrolase I activity"/>
    <property type="evidence" value="ECO:0007669"/>
    <property type="project" value="UniProtKB-UniRule"/>
</dbReference>
<reference evidence="3 4" key="1">
    <citation type="submission" date="2016-08" db="EMBL/GenBank/DDBJ databases">
        <authorList>
            <person name="Seilhamer J.J."/>
        </authorList>
    </citation>
    <scope>NUCLEOTIDE SEQUENCE [LARGE SCALE GENOMIC DNA]</scope>
    <source>
        <strain evidence="3 4">CFBP4641</strain>
    </source>
</reference>
<dbReference type="HAMAP" id="MF_01527_B">
    <property type="entry name" value="GTP_cyclohydrol_B"/>
    <property type="match status" value="1"/>
</dbReference>
<sequence>MNLQIPSPLPDVAADEPSQIAAPLNWVGMDGIALPISLEMGEGAPAAPVPAQAALAVDLPSAQVKGIHMSRLYRLLDESAQQPLSPSRLSQLLRAMVHSHADCASTAARVSLRLELLRRSPALRSVGLAGWRAYPLRIDAELRGGVVRLGLGVELLYSSTCPCSAALARQLLSEAFVQQHVDQASVPREAVADWLLRHGSHATPHSQRSVASVRVGVSARAVRFDAEGVIVLAEQALATPVQAAVRRADEQAFARRNGENLMYVEDAARRLQQALGTRYADVQVQVRHLESLHAHDAVAETASAPVAVMAGEAAPDLAQA</sequence>
<dbReference type="PANTHER" id="PTHR36445">
    <property type="entry name" value="GTP CYCLOHYDROLASE MPTA"/>
    <property type="match status" value="1"/>
</dbReference>
<dbReference type="InterPro" id="IPR003801">
    <property type="entry name" value="GTP_cyclohydrolase_FolE2/MptA"/>
</dbReference>
<evidence type="ECO:0000313" key="4">
    <source>
        <dbReference type="Proteomes" id="UP000247346"/>
    </source>
</evidence>
<dbReference type="Proteomes" id="UP000247346">
    <property type="component" value="Unassembled WGS sequence"/>
</dbReference>
<comment type="similarity">
    <text evidence="2">Belongs to the GTP cyclohydrolase IV family.</text>
</comment>